<comment type="caution">
    <text evidence="5">The sequence shown here is derived from an EMBL/GenBank/DDBJ whole genome shotgun (WGS) entry which is preliminary data.</text>
</comment>
<evidence type="ECO:0000256" key="3">
    <source>
        <dbReference type="SAM" id="MobiDB-lite"/>
    </source>
</evidence>
<evidence type="ECO:0000259" key="4">
    <source>
        <dbReference type="PROSITE" id="PS50977"/>
    </source>
</evidence>
<evidence type="ECO:0000313" key="6">
    <source>
        <dbReference type="Proteomes" id="UP000606172"/>
    </source>
</evidence>
<dbReference type="SUPFAM" id="SSF46689">
    <property type="entry name" value="Homeodomain-like"/>
    <property type="match status" value="1"/>
</dbReference>
<accession>A0A919V4J5</accession>
<proteinExistence type="predicted"/>
<reference evidence="5" key="1">
    <citation type="submission" date="2021-01" db="EMBL/GenBank/DDBJ databases">
        <title>Whole genome shotgun sequence of Sinosporangium siamense NBRC 109515.</title>
        <authorList>
            <person name="Komaki H."/>
            <person name="Tamura T."/>
        </authorList>
    </citation>
    <scope>NUCLEOTIDE SEQUENCE</scope>
    <source>
        <strain evidence="5">NBRC 109515</strain>
    </source>
</reference>
<protein>
    <recommendedName>
        <fullName evidence="4">HTH tetR-type domain-containing protein</fullName>
    </recommendedName>
</protein>
<dbReference type="GO" id="GO:0003677">
    <property type="term" value="F:DNA binding"/>
    <property type="evidence" value="ECO:0007669"/>
    <property type="project" value="UniProtKB-UniRule"/>
</dbReference>
<feature type="domain" description="HTH tetR-type" evidence="4">
    <location>
        <begin position="44"/>
        <end position="105"/>
    </location>
</feature>
<dbReference type="PROSITE" id="PS50977">
    <property type="entry name" value="HTH_TETR_2"/>
    <property type="match status" value="1"/>
</dbReference>
<dbReference type="Proteomes" id="UP000606172">
    <property type="component" value="Unassembled WGS sequence"/>
</dbReference>
<dbReference type="Pfam" id="PF00440">
    <property type="entry name" value="TetR_N"/>
    <property type="match status" value="1"/>
</dbReference>
<keyword evidence="1 2" id="KW-0238">DNA-binding</keyword>
<dbReference type="RefSeq" id="WP_204021067.1">
    <property type="nucleotide sequence ID" value="NZ_BOOW01000006.1"/>
</dbReference>
<sequence length="221" mass="24526">MSGTADNAADQVGRPEDGESSGTSRKARGVRRGRKESAAKQNRAATEAALREAALRLLERDGVLAGLNLQEVADEAGVNRGLIHHYFGSRRALLRAALEARKDAGAEVFARMRTREVPDKELWGFRVNVRNPTYARVLMLLALDGDEDFKPMAYFEDRLADLEREQGESGLDLAAVLVMWDSFMYGYFVMRTAFARQLGVEPAELDARVMETFARLTGRTG</sequence>
<dbReference type="EMBL" id="BOOW01000006">
    <property type="protein sequence ID" value="GII90573.1"/>
    <property type="molecule type" value="Genomic_DNA"/>
</dbReference>
<name>A0A919V4J5_9ACTN</name>
<feature type="DNA-binding region" description="H-T-H motif" evidence="2">
    <location>
        <begin position="68"/>
        <end position="87"/>
    </location>
</feature>
<feature type="compositionally biased region" description="Basic residues" evidence="3">
    <location>
        <begin position="25"/>
        <end position="34"/>
    </location>
</feature>
<evidence type="ECO:0000256" key="2">
    <source>
        <dbReference type="PROSITE-ProRule" id="PRU00335"/>
    </source>
</evidence>
<organism evidence="5 6">
    <name type="scientific">Sinosporangium siamense</name>
    <dbReference type="NCBI Taxonomy" id="1367973"/>
    <lineage>
        <taxon>Bacteria</taxon>
        <taxon>Bacillati</taxon>
        <taxon>Actinomycetota</taxon>
        <taxon>Actinomycetes</taxon>
        <taxon>Streptosporangiales</taxon>
        <taxon>Streptosporangiaceae</taxon>
        <taxon>Sinosporangium</taxon>
    </lineage>
</organism>
<dbReference type="AlphaFoldDB" id="A0A919V4J5"/>
<dbReference type="Gene3D" id="1.10.357.10">
    <property type="entry name" value="Tetracycline Repressor, domain 2"/>
    <property type="match status" value="1"/>
</dbReference>
<keyword evidence="6" id="KW-1185">Reference proteome</keyword>
<evidence type="ECO:0000313" key="5">
    <source>
        <dbReference type="EMBL" id="GII90573.1"/>
    </source>
</evidence>
<feature type="region of interest" description="Disordered" evidence="3">
    <location>
        <begin position="1"/>
        <end position="45"/>
    </location>
</feature>
<evidence type="ECO:0000256" key="1">
    <source>
        <dbReference type="ARBA" id="ARBA00023125"/>
    </source>
</evidence>
<dbReference type="InterPro" id="IPR001647">
    <property type="entry name" value="HTH_TetR"/>
</dbReference>
<gene>
    <name evidence="5" type="ORF">Ssi02_08040</name>
</gene>
<dbReference type="InterPro" id="IPR009057">
    <property type="entry name" value="Homeodomain-like_sf"/>
</dbReference>